<dbReference type="InterPro" id="IPR002890">
    <property type="entry name" value="MG2"/>
</dbReference>
<dbReference type="PANTHER" id="PTHR40094">
    <property type="entry name" value="ALPHA-2-MACROGLOBULIN HOMOLOG"/>
    <property type="match status" value="1"/>
</dbReference>
<dbReference type="InterPro" id="IPR041462">
    <property type="entry name" value="Bact_A2M_MG6"/>
</dbReference>
<dbReference type="SMART" id="SM01359">
    <property type="entry name" value="A2M_N_2"/>
    <property type="match status" value="1"/>
</dbReference>
<evidence type="ECO:0000256" key="3">
    <source>
        <dbReference type="PIRNR" id="PIRNR038980"/>
    </source>
</evidence>
<evidence type="ECO:0000313" key="9">
    <source>
        <dbReference type="Proteomes" id="UP001169862"/>
    </source>
</evidence>
<keyword evidence="3" id="KW-0646">Protease inhibitor</keyword>
<feature type="region of interest" description="Disordered" evidence="4">
    <location>
        <begin position="60"/>
        <end position="81"/>
    </location>
</feature>
<keyword evidence="3" id="KW-0472">Membrane</keyword>
<dbReference type="Pfam" id="PF01835">
    <property type="entry name" value="MG2"/>
    <property type="match status" value="1"/>
</dbReference>
<dbReference type="Gene3D" id="1.50.10.20">
    <property type="match status" value="1"/>
</dbReference>
<dbReference type="Pfam" id="PF00207">
    <property type="entry name" value="A2M"/>
    <property type="match status" value="1"/>
</dbReference>
<dbReference type="GO" id="GO:0005615">
    <property type="term" value="C:extracellular space"/>
    <property type="evidence" value="ECO:0007669"/>
    <property type="project" value="InterPro"/>
</dbReference>
<dbReference type="PROSITE" id="PS51257">
    <property type="entry name" value="PROKAR_LIPOPROTEIN"/>
    <property type="match status" value="1"/>
</dbReference>
<dbReference type="InterPro" id="IPR040639">
    <property type="entry name" value="A2MG_MG1"/>
</dbReference>
<dbReference type="InterPro" id="IPR049120">
    <property type="entry name" value="A2M_bMG2"/>
</dbReference>
<dbReference type="InterPro" id="IPR008930">
    <property type="entry name" value="Terpenoid_cyclase/PrenylTrfase"/>
</dbReference>
<keyword evidence="2 5" id="KW-0732">Signal</keyword>
<dbReference type="Pfam" id="PF17973">
    <property type="entry name" value="bMG10"/>
    <property type="match status" value="1"/>
</dbReference>
<dbReference type="Pfam" id="PF17970">
    <property type="entry name" value="bMG1"/>
    <property type="match status" value="1"/>
</dbReference>
<dbReference type="InterPro" id="IPR026284">
    <property type="entry name" value="A2MG_proteobact"/>
</dbReference>
<gene>
    <name evidence="8" type="ORF">Q4490_07045</name>
</gene>
<dbReference type="Proteomes" id="UP001169862">
    <property type="component" value="Unassembled WGS sequence"/>
</dbReference>
<evidence type="ECO:0000256" key="5">
    <source>
        <dbReference type="SAM" id="SignalP"/>
    </source>
</evidence>
<feature type="signal peptide" evidence="5">
    <location>
        <begin position="1"/>
        <end position="23"/>
    </location>
</feature>
<accession>A0AAW7XGM0</accession>
<keyword evidence="3" id="KW-1003">Cell membrane</keyword>
<dbReference type="InterPro" id="IPR011626">
    <property type="entry name" value="Alpha-macroglobulin_TED"/>
</dbReference>
<feature type="chain" id="PRO_5043678608" description="Alpha-2-macroglobulin" evidence="5">
    <location>
        <begin position="24"/>
        <end position="1666"/>
    </location>
</feature>
<dbReference type="InterPro" id="IPR047565">
    <property type="entry name" value="Alpha-macroglob_thiol-ester_cl"/>
</dbReference>
<dbReference type="PANTHER" id="PTHR40094:SF1">
    <property type="entry name" value="UBIQUITIN DOMAIN-CONTAINING PROTEIN"/>
    <property type="match status" value="1"/>
</dbReference>
<dbReference type="CDD" id="cd02891">
    <property type="entry name" value="A2M_like"/>
    <property type="match status" value="1"/>
</dbReference>
<dbReference type="Pfam" id="PF07703">
    <property type="entry name" value="A2M_BRD"/>
    <property type="match status" value="1"/>
</dbReference>
<dbReference type="SMART" id="SM01360">
    <property type="entry name" value="A2M"/>
    <property type="match status" value="1"/>
</dbReference>
<reference evidence="8" key="1">
    <citation type="submission" date="2023-07" db="EMBL/GenBank/DDBJ databases">
        <title>Genome content predicts the carbon catabolic preferences of heterotrophic bacteria.</title>
        <authorList>
            <person name="Gralka M."/>
        </authorList>
    </citation>
    <scope>NUCLEOTIDE SEQUENCE</scope>
    <source>
        <strain evidence="8">I2M16</strain>
    </source>
</reference>
<comment type="similarity">
    <text evidence="1">Belongs to the protease inhibitor I39 (alpha-2-macroglobulin) family. Bacterial alpha-2-macroglobulin subfamily.</text>
</comment>
<dbReference type="InterPro" id="IPR001599">
    <property type="entry name" value="Macroglobln_a2"/>
</dbReference>
<dbReference type="Pfam" id="PF21142">
    <property type="entry name" value="A2M_bMG2"/>
    <property type="match status" value="1"/>
</dbReference>
<dbReference type="GO" id="GO:0004866">
    <property type="term" value="F:endopeptidase inhibitor activity"/>
    <property type="evidence" value="ECO:0007669"/>
    <property type="project" value="UniProtKB-UniRule"/>
</dbReference>
<dbReference type="SMART" id="SM01419">
    <property type="entry name" value="Thiol-ester_cl"/>
    <property type="match status" value="1"/>
</dbReference>
<sequence>MLGHARKLTAFLLISFVSIFLIACNGSGDETSSSTSVVSEGPQVTAEALPKSTGTSLAVNDQAAGSNQVTSTNEESDDPADSLYKQSDFVVSDVSAQTYQGRLAAAVTFSTPLPSDQLFNDWLSVTTDDQESLSGEWAANDTRTVLYFPGLSPNETYHITVRKGLPSAFGKSLESDKSVSFTTDTLEPMVGFLNQGNLLAHQLTKGLPVLTVNVSQVDLDFYRIPESKLYDFLSENSGRGQLDFWRVRDSLKQFDLVYTGRFDLKVLENQQATRYIPVKSIAPLQKPGVYLTVMKPAGSYDYQYPSTWFAVTDLGVQLKIFKGQIDVHVNSLASADEKEGVHVTLLDAEGGALADQVTNKEGVVSFERSALKTEPKLLLAQSGKDTTLVKLFGPALDLSEFPVTGHASHQQTLFLYSSRDLYRPGESVTVSGLLRGADGDMVNGATLEASLQQPDGRIVATRRLAASALNYYEVTFPITNDAPTGQWRITMTLPDSRVVEYPIQVEDFLPERMTLDLKAPEQLSLDSQYKLEVDGQYLYGAPATGNKLQSKLIASMEPHPFRAFEAFHFGDIQQTELDRQVDLDPLVLNGEGKATVSVPSFWQEAKVPLRLKLFESLLDTGGRPVSRSVTSTVMPADELIGIRPLFEQGTVDYGSTANFELVVTNGVDKFARQGVTVQLIREHRQYHWVYSDSDGWSSNYTERHYPVFSQIVDINADSSTSISVPVEWGYYRLEIKDPSTNLVSNYRFNAGWSEQSQTLSGRPDRIGMSLDKQKYMPGDKVKVRLQPPAAGKGWLIVEGDKPLHSQPIDIPADGGAVEFTMSPEWKQHDLYISVTLLQAGQEREEHLPRRMMGIQPLPLDREDRRLTVSLELPERALPEKQLTIPVKVSTSSGKLPSAVQMTLSAVDMGVLNITRFKTPDPFDGLFGQRAYSPQVRDSYGELVDGDEGALAELRFGGDADLQRGGTEAPSDVQIVSLFSGVIPVDEQGNAEIPLNMPDFNGRVRLMAVAFGENHVGSAEAELQVAAPVVTQLSMPRFLAIGDQSELALDLHNLSGSEQQMTIEVTLGEGLESSEGAAPLTKAITLADQEKTTLRIPVKATEVFGRTPIVLQVTGLTNLPQGSDHSFTRQWTLSSRPAWPSITEQWQKRLAPEKSLVLSKTTLNTLIPSSARLAMSASSRPPLNLASYLRALKAYPYGCLEQTTSGMFAQIYTDPALLLELGLTGESNEHREETMRVAIQRLMGMQNSSGGFGLWGADSPEEYWLTVYVTDFLLRAQQAGYDVPAHNVERSVKRLQSYVRDPRRISSEYTHDDSVTRFAVRSYAALVLADLGQASLSDLRTIYDQRGDKWNGLGLLQLGMALDTAGDSTRAQAALASASERLLSSTWRYSDYGSRVRDLALAVFMSIEHHQPAEFWEPLLYRLKEQLTKRRWLSTQEQNALFLAGRQLQIMGGEPLALTLLQGAGTSAIQSEGDWREQRSGTSAVGDLTLINAGDRPVYVDIQLRGYPKNNPKAQSNGIRVQRRYFDANGNALQPLHLATGDMVIVELTAKTDDPMPHALIVDLLPAGLELENQNLATSLDMEDLKIGGQSIVELMQQQDIRHQEFRDDRYVAAVNINWSRESKLYYLARAVSPGTFVIPPTFAQDMYKPDYRHIGGQAGKVTVQVP</sequence>
<dbReference type="InterPro" id="IPR021868">
    <property type="entry name" value="Alpha_2_Macroglob_MG3"/>
</dbReference>
<dbReference type="Pfam" id="PF17962">
    <property type="entry name" value="bMG6"/>
    <property type="match status" value="1"/>
</dbReference>
<dbReference type="EMBL" id="JAUOPG010000004">
    <property type="protein sequence ID" value="MDO6453317.1"/>
    <property type="molecule type" value="Genomic_DNA"/>
</dbReference>
<comment type="function">
    <text evidence="3">Protects the bacterial cell from host peptidases.</text>
</comment>
<name>A0AAW7XGM0_9GAMM</name>
<dbReference type="PIRSF" id="PIRSF038980">
    <property type="entry name" value="A2M_bac"/>
    <property type="match status" value="1"/>
</dbReference>
<feature type="domain" description="Alpha-2-macroglobulin bait region" evidence="6">
    <location>
        <begin position="766"/>
        <end position="913"/>
    </location>
</feature>
<evidence type="ECO:0000256" key="2">
    <source>
        <dbReference type="ARBA" id="ARBA00022729"/>
    </source>
</evidence>
<dbReference type="Pfam" id="PF07678">
    <property type="entry name" value="TED_complement"/>
    <property type="match status" value="1"/>
</dbReference>
<dbReference type="Pfam" id="PF17972">
    <property type="entry name" value="bMG5"/>
    <property type="match status" value="1"/>
</dbReference>
<evidence type="ECO:0000259" key="7">
    <source>
        <dbReference type="SMART" id="SM01360"/>
    </source>
</evidence>
<dbReference type="SUPFAM" id="SSF48239">
    <property type="entry name" value="Terpenoid cyclases/Protein prenyltransferases"/>
    <property type="match status" value="1"/>
</dbReference>
<feature type="domain" description="Alpha-2-macroglobulin" evidence="7">
    <location>
        <begin position="976"/>
        <end position="1066"/>
    </location>
</feature>
<dbReference type="InterPro" id="IPR041246">
    <property type="entry name" value="Bact_MG10"/>
</dbReference>
<dbReference type="InterPro" id="IPR011625">
    <property type="entry name" value="A2M_N_BRD"/>
</dbReference>
<proteinExistence type="inferred from homology"/>
<dbReference type="InterPro" id="IPR051802">
    <property type="entry name" value="YfhM-like"/>
</dbReference>
<organism evidence="8 9">
    <name type="scientific">Neptunomonas phycophila</name>
    <dbReference type="NCBI Taxonomy" id="1572645"/>
    <lineage>
        <taxon>Bacteria</taxon>
        <taxon>Pseudomonadati</taxon>
        <taxon>Pseudomonadota</taxon>
        <taxon>Gammaproteobacteria</taxon>
        <taxon>Oceanospirillales</taxon>
        <taxon>Oceanospirillaceae</taxon>
        <taxon>Neptunomonas</taxon>
    </lineage>
</organism>
<evidence type="ECO:0000313" key="8">
    <source>
        <dbReference type="EMBL" id="MDO6453317.1"/>
    </source>
</evidence>
<feature type="compositionally biased region" description="Polar residues" evidence="4">
    <location>
        <begin position="60"/>
        <end position="73"/>
    </location>
</feature>
<dbReference type="Pfam" id="PF11974">
    <property type="entry name" value="bMG3"/>
    <property type="match status" value="1"/>
</dbReference>
<dbReference type="InterPro" id="IPR041203">
    <property type="entry name" value="Bact_A2M_MG5"/>
</dbReference>
<protein>
    <recommendedName>
        <fullName evidence="3">Alpha-2-macroglobulin</fullName>
    </recommendedName>
</protein>
<dbReference type="Gene3D" id="2.60.40.1930">
    <property type="match status" value="1"/>
</dbReference>
<evidence type="ECO:0000256" key="4">
    <source>
        <dbReference type="SAM" id="MobiDB-lite"/>
    </source>
</evidence>
<evidence type="ECO:0000259" key="6">
    <source>
        <dbReference type="SMART" id="SM01359"/>
    </source>
</evidence>
<evidence type="ECO:0000256" key="1">
    <source>
        <dbReference type="ARBA" id="ARBA00010556"/>
    </source>
</evidence>
<comment type="caution">
    <text evidence="8">The sequence shown here is derived from an EMBL/GenBank/DDBJ whole genome shotgun (WGS) entry which is preliminary data.</text>
</comment>
<dbReference type="RefSeq" id="WP_303549517.1">
    <property type="nucleotide sequence ID" value="NZ_JAUOPG010000004.1"/>
</dbReference>